<dbReference type="EMBL" id="JAGGKX010000010">
    <property type="protein sequence ID" value="MBP1970116.1"/>
    <property type="molecule type" value="Genomic_DNA"/>
</dbReference>
<organism evidence="2 3">
    <name type="scientific">Virgibacillus natechei</name>
    <dbReference type="NCBI Taxonomy" id="1216297"/>
    <lineage>
        <taxon>Bacteria</taxon>
        <taxon>Bacillati</taxon>
        <taxon>Bacillota</taxon>
        <taxon>Bacilli</taxon>
        <taxon>Bacillales</taxon>
        <taxon>Bacillaceae</taxon>
        <taxon>Virgibacillus</taxon>
    </lineage>
</organism>
<keyword evidence="1" id="KW-0812">Transmembrane</keyword>
<comment type="caution">
    <text evidence="2">The sequence shown here is derived from an EMBL/GenBank/DDBJ whole genome shotgun (WGS) entry which is preliminary data.</text>
</comment>
<keyword evidence="1" id="KW-1133">Transmembrane helix</keyword>
<feature type="transmembrane region" description="Helical" evidence="1">
    <location>
        <begin position="33"/>
        <end position="56"/>
    </location>
</feature>
<sequence>METLPIWFWIMFYLFLLLTLTSAIYSNFKNRRIYLSYISIILSLLVPVMGFLFSLGRAESQTELGYLFVQLGAGDIWAVLITLFLVYFVVWWVLLIKEEIDIYAIMEKIQNTRFWNNSK</sequence>
<reference evidence="2 3" key="1">
    <citation type="submission" date="2021-03" db="EMBL/GenBank/DDBJ databases">
        <title>Genomic Encyclopedia of Type Strains, Phase IV (KMG-IV): sequencing the most valuable type-strain genomes for metagenomic binning, comparative biology and taxonomic classification.</title>
        <authorList>
            <person name="Goeker M."/>
        </authorList>
    </citation>
    <scope>NUCLEOTIDE SEQUENCE [LARGE SCALE GENOMIC DNA]</scope>
    <source>
        <strain evidence="2 3">DSM 25609</strain>
    </source>
</reference>
<dbReference type="Proteomes" id="UP001519345">
    <property type="component" value="Unassembled WGS sequence"/>
</dbReference>
<dbReference type="RefSeq" id="WP_209463267.1">
    <property type="nucleotide sequence ID" value="NZ_CP110224.1"/>
</dbReference>
<name>A0ABS4IIE1_9BACI</name>
<feature type="transmembrane region" description="Helical" evidence="1">
    <location>
        <begin position="76"/>
        <end position="96"/>
    </location>
</feature>
<keyword evidence="1" id="KW-0472">Membrane</keyword>
<evidence type="ECO:0000256" key="1">
    <source>
        <dbReference type="SAM" id="Phobius"/>
    </source>
</evidence>
<evidence type="ECO:0000313" key="2">
    <source>
        <dbReference type="EMBL" id="MBP1970116.1"/>
    </source>
</evidence>
<protein>
    <submittedName>
        <fullName evidence="2">Cellulose synthase/poly-beta-1,6-N-acetylglucosamine synthase-like glycosyltransferase</fullName>
    </submittedName>
</protein>
<proteinExistence type="predicted"/>
<evidence type="ECO:0000313" key="3">
    <source>
        <dbReference type="Proteomes" id="UP001519345"/>
    </source>
</evidence>
<keyword evidence="3" id="KW-1185">Reference proteome</keyword>
<gene>
    <name evidence="2" type="ORF">J2Z83_002232</name>
</gene>
<accession>A0ABS4IIE1</accession>
<feature type="transmembrane region" description="Helical" evidence="1">
    <location>
        <begin position="6"/>
        <end position="26"/>
    </location>
</feature>